<gene>
    <name evidence="13" type="ORF">L484_022925</name>
</gene>
<comment type="subcellular location">
    <subcellularLocation>
        <location evidence="1">Endoplasmic reticulum membrane</location>
        <topology evidence="1">Single-pass membrane protein</topology>
    </subcellularLocation>
</comment>
<evidence type="ECO:0000313" key="14">
    <source>
        <dbReference type="Proteomes" id="UP000030645"/>
    </source>
</evidence>
<keyword evidence="8" id="KW-0653">Protein transport</keyword>
<dbReference type="GO" id="GO:0005085">
    <property type="term" value="F:guanyl-nucleotide exchange factor activity"/>
    <property type="evidence" value="ECO:0007669"/>
    <property type="project" value="InterPro"/>
</dbReference>
<evidence type="ECO:0000256" key="10">
    <source>
        <dbReference type="ARBA" id="ARBA00023136"/>
    </source>
</evidence>
<sequence>MPDQGATTPDSDPMGRMEVATKIETPWAGARDYHFIAKRHDEVSDSTFMLITRFELKFRHRERSERPTMAKSNNPEPSNFRKYGVPFYAVAWVPYKSIRFDFKSEEDQKEDQPDRNDDRNYVVLAGGGGEGRSGIPNAVVLSEFDLASNSLSDLPVVKHGTGSDLPYRMAGHPRGEGLICSFPKFCRWFEWDGERSSEGHKLGIKQSEKELNLLQDVEQQLALEFNDEGSVLASGVQNGNLKVFKWPSMEIILNEAQAHASVKDLDFSPDGKLLVSLGNGGCRVWDVTSSKAVASLPKGNDEIFCSCRFSQTNEKNLVLYTVSVTGKGGSIATWNTTTWKRISSKSVVRDTILAFDVSADGKFLACGTTEGDVMIINSTSMRTHQVIKKAHLGFVTALRFSPDSSAFASASLDSSARVTIIQEAKENREISLWLIILIFLIAIAAYFFKNPQILESFTKI</sequence>
<keyword evidence="4 12" id="KW-0812">Transmembrane</keyword>
<dbReference type="Proteomes" id="UP000030645">
    <property type="component" value="Unassembled WGS sequence"/>
</dbReference>
<evidence type="ECO:0000256" key="11">
    <source>
        <dbReference type="PROSITE-ProRule" id="PRU00221"/>
    </source>
</evidence>
<keyword evidence="2" id="KW-0813">Transport</keyword>
<evidence type="ECO:0000256" key="2">
    <source>
        <dbReference type="ARBA" id="ARBA00022448"/>
    </source>
</evidence>
<dbReference type="GO" id="GO:0005789">
    <property type="term" value="C:endoplasmic reticulum membrane"/>
    <property type="evidence" value="ECO:0007669"/>
    <property type="project" value="UniProtKB-SubCell"/>
</dbReference>
<feature type="repeat" description="WD" evidence="11">
    <location>
        <begin position="388"/>
        <end position="418"/>
    </location>
</feature>
<dbReference type="GO" id="GO:0006888">
    <property type="term" value="P:endoplasmic reticulum to Golgi vesicle-mediated transport"/>
    <property type="evidence" value="ECO:0007669"/>
    <property type="project" value="TreeGrafter"/>
</dbReference>
<dbReference type="PANTHER" id="PTHR23284:SF0">
    <property type="entry name" value="PROLACTIN REGULATORY ELEMENT-BINDING PROTEIN"/>
    <property type="match status" value="1"/>
</dbReference>
<dbReference type="GO" id="GO:0003400">
    <property type="term" value="P:regulation of COPII vesicle coating"/>
    <property type="evidence" value="ECO:0007669"/>
    <property type="project" value="TreeGrafter"/>
</dbReference>
<dbReference type="STRING" id="981085.W9QTE8"/>
<evidence type="ECO:0000256" key="5">
    <source>
        <dbReference type="ARBA" id="ARBA00022737"/>
    </source>
</evidence>
<organism evidence="13 14">
    <name type="scientific">Morus notabilis</name>
    <dbReference type="NCBI Taxonomy" id="981085"/>
    <lineage>
        <taxon>Eukaryota</taxon>
        <taxon>Viridiplantae</taxon>
        <taxon>Streptophyta</taxon>
        <taxon>Embryophyta</taxon>
        <taxon>Tracheophyta</taxon>
        <taxon>Spermatophyta</taxon>
        <taxon>Magnoliopsida</taxon>
        <taxon>eudicotyledons</taxon>
        <taxon>Gunneridae</taxon>
        <taxon>Pentapetalae</taxon>
        <taxon>rosids</taxon>
        <taxon>fabids</taxon>
        <taxon>Rosales</taxon>
        <taxon>Moraceae</taxon>
        <taxon>Moreae</taxon>
        <taxon>Morus</taxon>
    </lineage>
</organism>
<dbReference type="InterPro" id="IPR011047">
    <property type="entry name" value="Quinoprotein_ADH-like_sf"/>
</dbReference>
<keyword evidence="3 11" id="KW-0853">WD repeat</keyword>
<dbReference type="GO" id="GO:0015031">
    <property type="term" value="P:protein transport"/>
    <property type="evidence" value="ECO:0007669"/>
    <property type="project" value="UniProtKB-KW"/>
</dbReference>
<reference evidence="14" key="1">
    <citation type="submission" date="2013-01" db="EMBL/GenBank/DDBJ databases">
        <title>Draft Genome Sequence of a Mulberry Tree, Morus notabilis C.K. Schneid.</title>
        <authorList>
            <person name="He N."/>
            <person name="Zhao S."/>
        </authorList>
    </citation>
    <scope>NUCLEOTIDE SEQUENCE</scope>
</reference>
<dbReference type="EMBL" id="KE344145">
    <property type="protein sequence ID" value="EXB53957.1"/>
    <property type="molecule type" value="Genomic_DNA"/>
</dbReference>
<evidence type="ECO:0000256" key="3">
    <source>
        <dbReference type="ARBA" id="ARBA00022574"/>
    </source>
</evidence>
<evidence type="ECO:0000256" key="1">
    <source>
        <dbReference type="ARBA" id="ARBA00004389"/>
    </source>
</evidence>
<evidence type="ECO:0000256" key="9">
    <source>
        <dbReference type="ARBA" id="ARBA00022989"/>
    </source>
</evidence>
<evidence type="ECO:0000256" key="8">
    <source>
        <dbReference type="ARBA" id="ARBA00022927"/>
    </source>
</evidence>
<dbReference type="Pfam" id="PF00400">
    <property type="entry name" value="WD40"/>
    <property type="match status" value="2"/>
</dbReference>
<dbReference type="eggNOG" id="KOG0771">
    <property type="taxonomic scope" value="Eukaryota"/>
</dbReference>
<feature type="transmembrane region" description="Helical" evidence="12">
    <location>
        <begin position="430"/>
        <end position="448"/>
    </location>
</feature>
<evidence type="ECO:0000256" key="7">
    <source>
        <dbReference type="ARBA" id="ARBA00022892"/>
    </source>
</evidence>
<evidence type="ECO:0000256" key="6">
    <source>
        <dbReference type="ARBA" id="ARBA00022824"/>
    </source>
</evidence>
<keyword evidence="7" id="KW-0931">ER-Golgi transport</keyword>
<dbReference type="SMART" id="SM00320">
    <property type="entry name" value="WD40"/>
    <property type="match status" value="5"/>
</dbReference>
<proteinExistence type="predicted"/>
<dbReference type="SUPFAM" id="SSF50998">
    <property type="entry name" value="Quinoprotein alcohol dehydrogenase-like"/>
    <property type="match status" value="1"/>
</dbReference>
<name>W9QTE8_9ROSA</name>
<evidence type="ECO:0000256" key="12">
    <source>
        <dbReference type="SAM" id="Phobius"/>
    </source>
</evidence>
<dbReference type="FunFam" id="2.130.10.10:FF:000612">
    <property type="entry name" value="SEC12-like protein 2"/>
    <property type="match status" value="1"/>
</dbReference>
<dbReference type="PROSITE" id="PS50082">
    <property type="entry name" value="WD_REPEATS_2"/>
    <property type="match status" value="1"/>
</dbReference>
<dbReference type="InterPro" id="IPR045260">
    <property type="entry name" value="Sec12-like"/>
</dbReference>
<dbReference type="Gene3D" id="2.130.10.10">
    <property type="entry name" value="YVTN repeat-like/Quinoprotein amine dehydrogenase"/>
    <property type="match status" value="1"/>
</dbReference>
<dbReference type="PANTHER" id="PTHR23284">
    <property type="entry name" value="PROLACTIN REGULATORY ELEMENT BINDING PROTEIN"/>
    <property type="match status" value="1"/>
</dbReference>
<dbReference type="InterPro" id="IPR015943">
    <property type="entry name" value="WD40/YVTN_repeat-like_dom_sf"/>
</dbReference>
<protein>
    <submittedName>
        <fullName evidence="13">SEC12-like protein 2</fullName>
    </submittedName>
</protein>
<keyword evidence="5" id="KW-0677">Repeat</keyword>
<keyword evidence="6" id="KW-0256">Endoplasmic reticulum</keyword>
<evidence type="ECO:0000256" key="4">
    <source>
        <dbReference type="ARBA" id="ARBA00022692"/>
    </source>
</evidence>
<keyword evidence="10 12" id="KW-0472">Membrane</keyword>
<keyword evidence="14" id="KW-1185">Reference proteome</keyword>
<evidence type="ECO:0000313" key="13">
    <source>
        <dbReference type="EMBL" id="EXB53957.1"/>
    </source>
</evidence>
<dbReference type="InterPro" id="IPR001680">
    <property type="entry name" value="WD40_rpt"/>
</dbReference>
<accession>W9QTE8</accession>
<dbReference type="AlphaFoldDB" id="W9QTE8"/>
<keyword evidence="9 12" id="KW-1133">Transmembrane helix</keyword>